<dbReference type="GO" id="GO:0080120">
    <property type="term" value="P:CAAX-box protein maturation"/>
    <property type="evidence" value="ECO:0007669"/>
    <property type="project" value="UniProtKB-ARBA"/>
</dbReference>
<keyword evidence="4" id="KW-1185">Reference proteome</keyword>
<feature type="transmembrane region" description="Helical" evidence="1">
    <location>
        <begin position="50"/>
        <end position="76"/>
    </location>
</feature>
<dbReference type="OrthoDB" id="3693644at2"/>
<dbReference type="InterPro" id="IPR042150">
    <property type="entry name" value="MmRce1-like"/>
</dbReference>
<evidence type="ECO:0000259" key="2">
    <source>
        <dbReference type="Pfam" id="PF02517"/>
    </source>
</evidence>
<accession>A0A365U630</accession>
<keyword evidence="1" id="KW-0472">Membrane</keyword>
<sequence>MDDLPSRALLPFVLITFAVTWGIVGAWILFPARSAALFGEIGGGHPAFFLATWGPAIAALWLIGVHGGAAGLGRFLARLALWRCPPGWAAFVLLGIPLVFVAGAAIKGTLFDGPGPAAQPGALLAAMLLMLFLGPVEELGWRGVAQPILQRHMAPLWAGLLIGATWGVWHLPAFHLAGAVQSGWTFTPFFLGNVALGVIVTPLLNATRGSLLWPALFHWQLINPLWPDAQPWDTWILIGVAAVVVWRNRATMLRREGAVTAVFGEER</sequence>
<gene>
    <name evidence="3" type="ORF">DRV85_14175</name>
</gene>
<protein>
    <submittedName>
        <fullName evidence="3">CPBP family intramembrane metalloprotease</fullName>
    </submittedName>
</protein>
<dbReference type="InterPro" id="IPR003675">
    <property type="entry name" value="Rce1/LyrA-like_dom"/>
</dbReference>
<dbReference type="AlphaFoldDB" id="A0A365U630"/>
<dbReference type="GO" id="GO:0006508">
    <property type="term" value="P:proteolysis"/>
    <property type="evidence" value="ECO:0007669"/>
    <property type="project" value="UniProtKB-KW"/>
</dbReference>
<feature type="transmembrane region" description="Helical" evidence="1">
    <location>
        <begin position="183"/>
        <end position="204"/>
    </location>
</feature>
<dbReference type="EMBL" id="QNTQ01000014">
    <property type="protein sequence ID" value="RBI83796.1"/>
    <property type="molecule type" value="Genomic_DNA"/>
</dbReference>
<proteinExistence type="predicted"/>
<dbReference type="Pfam" id="PF02517">
    <property type="entry name" value="Rce1-like"/>
    <property type="match status" value="1"/>
</dbReference>
<dbReference type="Proteomes" id="UP000253370">
    <property type="component" value="Unassembled WGS sequence"/>
</dbReference>
<feature type="transmembrane region" description="Helical" evidence="1">
    <location>
        <begin position="12"/>
        <end position="30"/>
    </location>
</feature>
<feature type="transmembrane region" description="Helical" evidence="1">
    <location>
        <begin position="156"/>
        <end position="177"/>
    </location>
</feature>
<evidence type="ECO:0000313" key="3">
    <source>
        <dbReference type="EMBL" id="RBI83796.1"/>
    </source>
</evidence>
<comment type="caution">
    <text evidence="3">The sequence shown here is derived from an EMBL/GenBank/DDBJ whole genome shotgun (WGS) entry which is preliminary data.</text>
</comment>
<keyword evidence="1" id="KW-1133">Transmembrane helix</keyword>
<evidence type="ECO:0000256" key="1">
    <source>
        <dbReference type="SAM" id="Phobius"/>
    </source>
</evidence>
<reference evidence="3 4" key="1">
    <citation type="submission" date="2018-07" db="EMBL/GenBank/DDBJ databases">
        <title>Rhodosalinus sp. strain E84T genomic sequence and assembly.</title>
        <authorList>
            <person name="Liu Z.-W."/>
            <person name="Lu D.-C."/>
        </authorList>
    </citation>
    <scope>NUCLEOTIDE SEQUENCE [LARGE SCALE GENOMIC DNA]</scope>
    <source>
        <strain evidence="3 4">E84</strain>
    </source>
</reference>
<keyword evidence="1" id="KW-0812">Transmembrane</keyword>
<keyword evidence="3" id="KW-0645">Protease</keyword>
<feature type="transmembrane region" description="Helical" evidence="1">
    <location>
        <begin position="88"/>
        <end position="106"/>
    </location>
</feature>
<name>A0A365U630_9RHOB</name>
<dbReference type="GO" id="GO:0004175">
    <property type="term" value="F:endopeptidase activity"/>
    <property type="evidence" value="ECO:0007669"/>
    <property type="project" value="UniProtKB-ARBA"/>
</dbReference>
<dbReference type="PANTHER" id="PTHR35797">
    <property type="entry name" value="PROTEASE-RELATED"/>
    <property type="match status" value="1"/>
</dbReference>
<feature type="transmembrane region" description="Helical" evidence="1">
    <location>
        <begin position="118"/>
        <end position="136"/>
    </location>
</feature>
<organism evidence="3 4">
    <name type="scientific">Rhodosalinus halophilus</name>
    <dbReference type="NCBI Taxonomy" id="2259333"/>
    <lineage>
        <taxon>Bacteria</taxon>
        <taxon>Pseudomonadati</taxon>
        <taxon>Pseudomonadota</taxon>
        <taxon>Alphaproteobacteria</taxon>
        <taxon>Rhodobacterales</taxon>
        <taxon>Paracoccaceae</taxon>
        <taxon>Rhodosalinus</taxon>
    </lineage>
</organism>
<dbReference type="GO" id="GO:0008237">
    <property type="term" value="F:metallopeptidase activity"/>
    <property type="evidence" value="ECO:0007669"/>
    <property type="project" value="UniProtKB-KW"/>
</dbReference>
<keyword evidence="3" id="KW-0378">Hydrolase</keyword>
<keyword evidence="3" id="KW-0482">Metalloprotease</keyword>
<evidence type="ECO:0000313" key="4">
    <source>
        <dbReference type="Proteomes" id="UP000253370"/>
    </source>
</evidence>
<feature type="domain" description="CAAX prenyl protease 2/Lysostaphin resistance protein A-like" evidence="2">
    <location>
        <begin position="122"/>
        <end position="219"/>
    </location>
</feature>
<dbReference type="PANTHER" id="PTHR35797:SF1">
    <property type="entry name" value="PROTEASE"/>
    <property type="match status" value="1"/>
</dbReference>
<dbReference type="RefSeq" id="WP_113290136.1">
    <property type="nucleotide sequence ID" value="NZ_QNTQ01000014.1"/>
</dbReference>